<gene>
    <name evidence="1" type="ORF">A500_12554</name>
</gene>
<reference evidence="1 2" key="1">
    <citation type="submission" date="2013-03" db="EMBL/GenBank/DDBJ databases">
        <title>Whole genome shotgun sequencing of Clostridium sartagoforme AAU1.</title>
        <authorList>
            <person name="Joshi C.G."/>
            <person name="Duggirala S.M."/>
            <person name="Nathani N.M."/>
            <person name="Bhatt V.D."/>
            <person name="Patel A.K."/>
            <person name="Pandya P.R."/>
            <person name="KaPatel J.A."/>
        </authorList>
    </citation>
    <scope>NUCLEOTIDE SEQUENCE [LARGE SCALE GENOMIC DNA]</scope>
    <source>
        <strain evidence="1 2">AAU1</strain>
    </source>
</reference>
<evidence type="ECO:0000313" key="1">
    <source>
        <dbReference type="EMBL" id="EOR24434.1"/>
    </source>
</evidence>
<comment type="caution">
    <text evidence="1">The sequence shown here is derived from an EMBL/GenBank/DDBJ whole genome shotgun (WGS) entry which is preliminary data.</text>
</comment>
<sequence>MNILFIPLDERPCNSDFPKLITSAKKDIKLISPDKYILGDKKTPGQVSKLWDFVFENAKECSYAVLSIDMLIYGGLIPSRLHHLTKDEAEGYIKNLRRIKEINPNIKVYAFNCIMRSPQYNSSEEEPDYYADYGYNLFRSKYLIDKRLRAGINKIEEEELESIKIPKEIVLDYESRREFNEYINIEVAKLLEDGTLDFLVIPQDDSSEYGYTAISQKIVLDFIKNKNLEFKSYIYPGADEVGSSLLARCLNDFLGRTVKIYAFYSSTFGPNIIPLYEDRPMNESLKYHVRVCGGELIDNSSEADLILAINSPGKYMQEASDQILDIDLTYTSYRNLLDFVYKIESYIKSGKMVILSDSAFANGGDLTLINYLDRRRVLSKLTAYAGWNTNCNTLGTALSSGIYSLSSNKGSQIKHLIYRIVEDVLYQSKVRQEVIKEYLPNNDISYYNFKDKQMYVENTIRDLLLKEYNKLNISKVCKLNINSITTPWKRMFEIGMDIDVNFNDYNNL</sequence>
<evidence type="ECO:0000313" key="2">
    <source>
        <dbReference type="Proteomes" id="UP000013988"/>
    </source>
</evidence>
<dbReference type="Proteomes" id="UP000013988">
    <property type="component" value="Unassembled WGS sequence"/>
</dbReference>
<dbReference type="OrthoDB" id="9789552at2"/>
<name>R9C4Z3_9CLOT</name>
<proteinExistence type="predicted"/>
<evidence type="ECO:0008006" key="3">
    <source>
        <dbReference type="Google" id="ProtNLM"/>
    </source>
</evidence>
<dbReference type="InterPro" id="IPR025394">
    <property type="entry name" value="DUF4127"/>
</dbReference>
<dbReference type="Pfam" id="PF13552">
    <property type="entry name" value="DUF4127"/>
    <property type="match status" value="1"/>
</dbReference>
<organism evidence="1 2">
    <name type="scientific">Clostridium sartagoforme AAU1</name>
    <dbReference type="NCBI Taxonomy" id="1202534"/>
    <lineage>
        <taxon>Bacteria</taxon>
        <taxon>Bacillati</taxon>
        <taxon>Bacillota</taxon>
        <taxon>Clostridia</taxon>
        <taxon>Eubacteriales</taxon>
        <taxon>Clostridiaceae</taxon>
        <taxon>Clostridium</taxon>
    </lineage>
</organism>
<dbReference type="AlphaFoldDB" id="R9C4Z3"/>
<protein>
    <recommendedName>
        <fullName evidence="3">DUF4127 domain-containing protein</fullName>
    </recommendedName>
</protein>
<keyword evidence="2" id="KW-1185">Reference proteome</keyword>
<dbReference type="EMBL" id="ASRV01000150">
    <property type="protein sequence ID" value="EOR24434.1"/>
    <property type="molecule type" value="Genomic_DNA"/>
</dbReference>
<dbReference type="PATRIC" id="fig|1202534.3.peg.2491"/>
<accession>R9C4Z3</accession>